<dbReference type="EMBL" id="DWXZ01000018">
    <property type="protein sequence ID" value="HJB36676.1"/>
    <property type="molecule type" value="Genomic_DNA"/>
</dbReference>
<comment type="caution">
    <text evidence="5">The sequence shown here is derived from an EMBL/GenBank/DDBJ whole genome shotgun (WGS) entry which is preliminary data.</text>
</comment>
<sequence length="180" mass="20318">MDAVLQTKRLLLRRARLSDRDAYLELRNSPYVMDCNPMAPITPEQAERQLEKDQASGRAFYLEERATGLLAGVVWLSPDSLRYQVESLSLEYFVGEAFAGRGLMTEALGAVVPYAFQTLGAPVLSARVFRENKASQRVLEKLGFTREGLLRRAVRCPGGQVHDDVPFSLLRQEWEASQRE</sequence>
<keyword evidence="1" id="KW-0808">Transferase</keyword>
<keyword evidence="2" id="KW-0012">Acyltransferase</keyword>
<dbReference type="PROSITE" id="PS51186">
    <property type="entry name" value="GNAT"/>
    <property type="match status" value="1"/>
</dbReference>
<evidence type="ECO:0000256" key="1">
    <source>
        <dbReference type="ARBA" id="ARBA00022679"/>
    </source>
</evidence>
<proteinExistence type="inferred from homology"/>
<dbReference type="Gene3D" id="3.40.630.30">
    <property type="match status" value="1"/>
</dbReference>
<comment type="similarity">
    <text evidence="3">Belongs to the acetyltransferase family. RimJ subfamily.</text>
</comment>
<evidence type="ECO:0000313" key="5">
    <source>
        <dbReference type="EMBL" id="HJB36676.1"/>
    </source>
</evidence>
<reference evidence="5" key="2">
    <citation type="submission" date="2021-04" db="EMBL/GenBank/DDBJ databases">
        <authorList>
            <person name="Gilroy R."/>
        </authorList>
    </citation>
    <scope>NUCLEOTIDE SEQUENCE</scope>
    <source>
        <strain evidence="5">ChiBcolR8-3208</strain>
    </source>
</reference>
<name>A0A9D2LWZ4_9FIRM</name>
<dbReference type="Pfam" id="PF13302">
    <property type="entry name" value="Acetyltransf_3"/>
    <property type="match status" value="1"/>
</dbReference>
<dbReference type="SUPFAM" id="SSF55729">
    <property type="entry name" value="Acyl-CoA N-acyltransferases (Nat)"/>
    <property type="match status" value="1"/>
</dbReference>
<evidence type="ECO:0000256" key="3">
    <source>
        <dbReference type="ARBA" id="ARBA00038502"/>
    </source>
</evidence>
<reference evidence="5" key="1">
    <citation type="journal article" date="2021" name="PeerJ">
        <title>Extensive microbial diversity within the chicken gut microbiome revealed by metagenomics and culture.</title>
        <authorList>
            <person name="Gilroy R."/>
            <person name="Ravi A."/>
            <person name="Getino M."/>
            <person name="Pursley I."/>
            <person name="Horton D.L."/>
            <person name="Alikhan N.F."/>
            <person name="Baker D."/>
            <person name="Gharbi K."/>
            <person name="Hall N."/>
            <person name="Watson M."/>
            <person name="Adriaenssens E.M."/>
            <person name="Foster-Nyarko E."/>
            <person name="Jarju S."/>
            <person name="Secka A."/>
            <person name="Antonio M."/>
            <person name="Oren A."/>
            <person name="Chaudhuri R.R."/>
            <person name="La Ragione R."/>
            <person name="Hildebrand F."/>
            <person name="Pallen M.J."/>
        </authorList>
    </citation>
    <scope>NUCLEOTIDE SEQUENCE</scope>
    <source>
        <strain evidence="5">ChiBcolR8-3208</strain>
    </source>
</reference>
<organism evidence="5 6">
    <name type="scientific">Candidatus Acutalibacter ornithocaccae</name>
    <dbReference type="NCBI Taxonomy" id="2838416"/>
    <lineage>
        <taxon>Bacteria</taxon>
        <taxon>Bacillati</taxon>
        <taxon>Bacillota</taxon>
        <taxon>Clostridia</taxon>
        <taxon>Eubacteriales</taxon>
        <taxon>Acutalibacteraceae</taxon>
        <taxon>Acutalibacter</taxon>
    </lineage>
</organism>
<dbReference type="GO" id="GO:0005737">
    <property type="term" value="C:cytoplasm"/>
    <property type="evidence" value="ECO:0007669"/>
    <property type="project" value="TreeGrafter"/>
</dbReference>
<dbReference type="PANTHER" id="PTHR43792:SF8">
    <property type="entry name" value="[RIBOSOMAL PROTEIN US5]-ALANINE N-ACETYLTRANSFERASE"/>
    <property type="match status" value="1"/>
</dbReference>
<feature type="domain" description="N-acetyltransferase" evidence="4">
    <location>
        <begin position="10"/>
        <end position="172"/>
    </location>
</feature>
<dbReference type="InterPro" id="IPR000182">
    <property type="entry name" value="GNAT_dom"/>
</dbReference>
<dbReference type="AlphaFoldDB" id="A0A9D2LWZ4"/>
<dbReference type="InterPro" id="IPR051531">
    <property type="entry name" value="N-acetyltransferase"/>
</dbReference>
<accession>A0A9D2LWZ4</accession>
<evidence type="ECO:0000256" key="2">
    <source>
        <dbReference type="ARBA" id="ARBA00023315"/>
    </source>
</evidence>
<protein>
    <submittedName>
        <fullName evidence="5">GNAT family N-acetyltransferase</fullName>
    </submittedName>
</protein>
<dbReference type="InterPro" id="IPR016181">
    <property type="entry name" value="Acyl_CoA_acyltransferase"/>
</dbReference>
<dbReference type="GO" id="GO:0008999">
    <property type="term" value="F:protein-N-terminal-alanine acetyltransferase activity"/>
    <property type="evidence" value="ECO:0007669"/>
    <property type="project" value="TreeGrafter"/>
</dbReference>
<evidence type="ECO:0000259" key="4">
    <source>
        <dbReference type="PROSITE" id="PS51186"/>
    </source>
</evidence>
<dbReference type="Proteomes" id="UP000824214">
    <property type="component" value="Unassembled WGS sequence"/>
</dbReference>
<dbReference type="PANTHER" id="PTHR43792">
    <property type="entry name" value="GNAT FAMILY, PUTATIVE (AFU_ORTHOLOGUE AFUA_3G00765)-RELATED-RELATED"/>
    <property type="match status" value="1"/>
</dbReference>
<evidence type="ECO:0000313" key="6">
    <source>
        <dbReference type="Proteomes" id="UP000824214"/>
    </source>
</evidence>
<gene>
    <name evidence="5" type="ORF">H9942_01240</name>
</gene>